<proteinExistence type="predicted"/>
<organism evidence="4 5">
    <name type="scientific">Anaerolinea thermolimosa</name>
    <dbReference type="NCBI Taxonomy" id="229919"/>
    <lineage>
        <taxon>Bacteria</taxon>
        <taxon>Bacillati</taxon>
        <taxon>Chloroflexota</taxon>
        <taxon>Anaerolineae</taxon>
        <taxon>Anaerolineales</taxon>
        <taxon>Anaerolineaceae</taxon>
        <taxon>Anaerolinea</taxon>
    </lineage>
</organism>
<comment type="caution">
    <text evidence="4">The sequence shown here is derived from an EMBL/GenBank/DDBJ whole genome shotgun (WGS) entry which is preliminary data.</text>
</comment>
<keyword evidence="1" id="KW-0472">Membrane</keyword>
<dbReference type="GO" id="GO:0008932">
    <property type="term" value="F:lytic endotransglycosylase activity"/>
    <property type="evidence" value="ECO:0007669"/>
    <property type="project" value="TreeGrafter"/>
</dbReference>
<evidence type="ECO:0000313" key="4">
    <source>
        <dbReference type="EMBL" id="HCE16239.1"/>
    </source>
</evidence>
<dbReference type="CDD" id="cd00118">
    <property type="entry name" value="LysM"/>
    <property type="match status" value="3"/>
</dbReference>
<dbReference type="Pfam" id="PF00188">
    <property type="entry name" value="CAP"/>
    <property type="match status" value="1"/>
</dbReference>
<dbReference type="PANTHER" id="PTHR33734">
    <property type="entry name" value="LYSM DOMAIN-CONTAINING GPI-ANCHORED PROTEIN 2"/>
    <property type="match status" value="1"/>
</dbReference>
<evidence type="ECO:0000256" key="1">
    <source>
        <dbReference type="SAM" id="Phobius"/>
    </source>
</evidence>
<dbReference type="AlphaFoldDB" id="A0A3D1JCC8"/>
<dbReference type="SUPFAM" id="SSF55797">
    <property type="entry name" value="PR-1-like"/>
    <property type="match status" value="1"/>
</dbReference>
<feature type="domain" description="HTH cro/C1-type" evidence="2">
    <location>
        <begin position="290"/>
        <end position="306"/>
    </location>
</feature>
<dbReference type="PANTHER" id="PTHR33734:SF22">
    <property type="entry name" value="MEMBRANE-BOUND LYTIC MUREIN TRANSGLYCOSYLASE D"/>
    <property type="match status" value="1"/>
</dbReference>
<dbReference type="Gene3D" id="3.40.33.10">
    <property type="entry name" value="CAP"/>
    <property type="match status" value="1"/>
</dbReference>
<keyword evidence="1" id="KW-0812">Transmembrane</keyword>
<gene>
    <name evidence="4" type="ORF">DEQ80_00110</name>
</gene>
<evidence type="ECO:0000313" key="5">
    <source>
        <dbReference type="Proteomes" id="UP000264141"/>
    </source>
</evidence>
<sequence length="476" mass="51553">MKKTWIRCLLLLVSILSVVFHPIFQAKAMDEEKYDLQSGSVTAYDLILAMNTLRVSNGLNPLIEDPIINAVAQSTAEIMAANQMSWHIGNVSGRLQSAGYGGGAKVFATENFAVGTNYSIDEIMLAWADPDHMIPAVNPAYCHVGAGVAKSANGMTYYVLQAAYTTGKSCGEYRPPANYTPKPGEPTLNPGVPQIIIPVKVATPDADGKIFHVVQNGQSLWAIAVAYKVTIRDLETWNNLSRNTPLQVGEKLFIPSSNTAGYATPTPAWMIQKATPDADGRIIHVVQAYQTLIRIAEAYGTTVDALLAYNGIQADWPLQIGQKLIIYPGNVTPSPTPRPLTPIEKLTPASDGKYYHTVQSGETLAWIAQLYEVRLNDLMAWNGLNAASIIYPGDRILLQVTPPVTPTFTPSPTVPPTATPIPPTFTSSPTPTLVTTTPTSEALVQGNSPVPWLWMFVILAVAGGSVVWIFLRKRTN</sequence>
<keyword evidence="1" id="KW-1133">Transmembrane helix</keyword>
<dbReference type="EMBL" id="DPBP01000001">
    <property type="protein sequence ID" value="HCE16239.1"/>
    <property type="molecule type" value="Genomic_DNA"/>
</dbReference>
<dbReference type="Proteomes" id="UP000264141">
    <property type="component" value="Unassembled WGS sequence"/>
</dbReference>
<feature type="domain" description="LysM" evidence="3">
    <location>
        <begin position="354"/>
        <end position="398"/>
    </location>
</feature>
<dbReference type="OrthoDB" id="9769314at2"/>
<feature type="domain" description="LysM" evidence="3">
    <location>
        <begin position="210"/>
        <end position="254"/>
    </location>
</feature>
<dbReference type="CDD" id="cd05379">
    <property type="entry name" value="CAP_bacterial"/>
    <property type="match status" value="1"/>
</dbReference>
<dbReference type="InterPro" id="IPR014044">
    <property type="entry name" value="CAP_dom"/>
</dbReference>
<evidence type="ECO:0000259" key="2">
    <source>
        <dbReference type="PROSITE" id="PS50943"/>
    </source>
</evidence>
<feature type="domain" description="LysM" evidence="3">
    <location>
        <begin position="282"/>
        <end position="326"/>
    </location>
</feature>
<protein>
    <submittedName>
        <fullName evidence="4">LysM peptidoglycan-binding domain-containing protein</fullName>
    </submittedName>
</protein>
<feature type="transmembrane region" description="Helical" evidence="1">
    <location>
        <begin position="452"/>
        <end position="471"/>
    </location>
</feature>
<name>A0A3D1JCC8_9CHLR</name>
<dbReference type="InterPro" id="IPR035940">
    <property type="entry name" value="CAP_sf"/>
</dbReference>
<dbReference type="SUPFAM" id="SSF54106">
    <property type="entry name" value="LysM domain"/>
    <property type="match status" value="3"/>
</dbReference>
<evidence type="ECO:0000259" key="3">
    <source>
        <dbReference type="PROSITE" id="PS51782"/>
    </source>
</evidence>
<dbReference type="RefSeq" id="WP_062193764.1">
    <property type="nucleotide sequence ID" value="NZ_DF967965.1"/>
</dbReference>
<accession>A0A3D1JCC8</accession>
<dbReference type="PROSITE" id="PS51782">
    <property type="entry name" value="LYSM"/>
    <property type="match status" value="3"/>
</dbReference>
<dbReference type="InterPro" id="IPR036779">
    <property type="entry name" value="LysM_dom_sf"/>
</dbReference>
<dbReference type="PRINTS" id="PR01217">
    <property type="entry name" value="PRICHEXTENSN"/>
</dbReference>
<dbReference type="InterPro" id="IPR001387">
    <property type="entry name" value="Cro/C1-type_HTH"/>
</dbReference>
<dbReference type="Pfam" id="PF01476">
    <property type="entry name" value="LysM"/>
    <property type="match status" value="3"/>
</dbReference>
<reference evidence="4 5" key="1">
    <citation type="journal article" date="2018" name="Nat. Biotechnol.">
        <title>A standardized bacterial taxonomy based on genome phylogeny substantially revises the tree of life.</title>
        <authorList>
            <person name="Parks D.H."/>
            <person name="Chuvochina M."/>
            <person name="Waite D.W."/>
            <person name="Rinke C."/>
            <person name="Skarshewski A."/>
            <person name="Chaumeil P.A."/>
            <person name="Hugenholtz P."/>
        </authorList>
    </citation>
    <scope>NUCLEOTIDE SEQUENCE [LARGE SCALE GENOMIC DNA]</scope>
    <source>
        <strain evidence="4">UBA8781</strain>
    </source>
</reference>
<dbReference type="STRING" id="229919.GCA_001050195_02280"/>
<dbReference type="PROSITE" id="PS50943">
    <property type="entry name" value="HTH_CROC1"/>
    <property type="match status" value="1"/>
</dbReference>
<dbReference type="InterPro" id="IPR018392">
    <property type="entry name" value="LysM"/>
</dbReference>
<dbReference type="Gene3D" id="3.10.350.10">
    <property type="entry name" value="LysM domain"/>
    <property type="match status" value="3"/>
</dbReference>
<dbReference type="SMART" id="SM00257">
    <property type="entry name" value="LysM"/>
    <property type="match status" value="3"/>
</dbReference>